<keyword evidence="3 9" id="KW-0813">Transport</keyword>
<dbReference type="EMBL" id="JBGLYH010000022">
    <property type="protein sequence ID" value="MEZ7196966.1"/>
    <property type="molecule type" value="Genomic_DNA"/>
</dbReference>
<name>A0ABV4K1Z1_9BACT</name>
<feature type="transmembrane region" description="Helical" evidence="9">
    <location>
        <begin position="54"/>
        <end position="72"/>
    </location>
</feature>
<dbReference type="InterPro" id="IPR047817">
    <property type="entry name" value="ABC2_TM_bact-type"/>
</dbReference>
<dbReference type="Proteomes" id="UP001568698">
    <property type="component" value="Unassembled WGS sequence"/>
</dbReference>
<feature type="transmembrane region" description="Helical" evidence="9">
    <location>
        <begin position="109"/>
        <end position="127"/>
    </location>
</feature>
<dbReference type="PROSITE" id="PS51012">
    <property type="entry name" value="ABC_TM2"/>
    <property type="match status" value="1"/>
</dbReference>
<evidence type="ECO:0000256" key="5">
    <source>
        <dbReference type="ARBA" id="ARBA00022519"/>
    </source>
</evidence>
<feature type="transmembrane region" description="Helical" evidence="9">
    <location>
        <begin position="165"/>
        <end position="184"/>
    </location>
</feature>
<feature type="transmembrane region" description="Helical" evidence="9">
    <location>
        <begin position="29"/>
        <end position="47"/>
    </location>
</feature>
<evidence type="ECO:0000256" key="6">
    <source>
        <dbReference type="ARBA" id="ARBA00022692"/>
    </source>
</evidence>
<protein>
    <recommendedName>
        <fullName evidence="9">Transport permease protein</fullName>
    </recommendedName>
</protein>
<keyword evidence="4 9" id="KW-1003">Cell membrane</keyword>
<evidence type="ECO:0000256" key="4">
    <source>
        <dbReference type="ARBA" id="ARBA00022475"/>
    </source>
</evidence>
<reference evidence="11 12" key="1">
    <citation type="submission" date="2024-08" db="EMBL/GenBank/DDBJ databases">
        <title>Sulfate-reducing bacteria isolated from formation water of the oil field in Kazakhstan and description of Pseudodesulfovibrio sp.</title>
        <authorList>
            <person name="Bidzhieva S.K."/>
            <person name="Tourova T.P."/>
            <person name="Grouzdev D.S."/>
            <person name="Beletsky A.V."/>
            <person name="Sokolova D.S."/>
            <person name="Samigullina S.R."/>
            <person name="Poltaraus A.B."/>
            <person name="Avtukh A.N."/>
            <person name="Tereshina V.M."/>
            <person name="Zhaparov N.S."/>
            <person name="Mardanov A.V."/>
            <person name="Nazina T.N."/>
        </authorList>
    </citation>
    <scope>NUCLEOTIDE SEQUENCE [LARGE SCALE GENOMIC DNA]</scope>
    <source>
        <strain evidence="11 12">9FUS</strain>
    </source>
</reference>
<keyword evidence="6 9" id="KW-0812">Transmembrane</keyword>
<feature type="transmembrane region" description="Helical" evidence="9">
    <location>
        <begin position="139"/>
        <end position="159"/>
    </location>
</feature>
<feature type="transmembrane region" description="Helical" evidence="9">
    <location>
        <begin position="222"/>
        <end position="243"/>
    </location>
</feature>
<dbReference type="PANTHER" id="PTHR30413:SF8">
    <property type="entry name" value="TRANSPORT PERMEASE PROTEIN"/>
    <property type="match status" value="1"/>
</dbReference>
<dbReference type="InterPro" id="IPR013525">
    <property type="entry name" value="ABC2_TM"/>
</dbReference>
<comment type="caution">
    <text evidence="11">The sequence shown here is derived from an EMBL/GenBank/DDBJ whole genome shotgun (WGS) entry which is preliminary data.</text>
</comment>
<keyword evidence="5" id="KW-0997">Cell inner membrane</keyword>
<evidence type="ECO:0000256" key="9">
    <source>
        <dbReference type="RuleBase" id="RU361157"/>
    </source>
</evidence>
<comment type="subcellular location">
    <subcellularLocation>
        <location evidence="1">Cell inner membrane</location>
        <topology evidence="1">Multi-pass membrane protein</topology>
    </subcellularLocation>
    <subcellularLocation>
        <location evidence="9">Cell membrane</location>
        <topology evidence="9">Multi-pass membrane protein</topology>
    </subcellularLocation>
</comment>
<keyword evidence="8 9" id="KW-0472">Membrane</keyword>
<accession>A0ABV4K1Z1</accession>
<evidence type="ECO:0000259" key="10">
    <source>
        <dbReference type="PROSITE" id="PS51012"/>
    </source>
</evidence>
<evidence type="ECO:0000313" key="11">
    <source>
        <dbReference type="EMBL" id="MEZ7196966.1"/>
    </source>
</evidence>
<keyword evidence="12" id="KW-1185">Reference proteome</keyword>
<evidence type="ECO:0000256" key="3">
    <source>
        <dbReference type="ARBA" id="ARBA00022448"/>
    </source>
</evidence>
<proteinExistence type="inferred from homology"/>
<feature type="domain" description="ABC transmembrane type-2" evidence="10">
    <location>
        <begin position="27"/>
        <end position="246"/>
    </location>
</feature>
<evidence type="ECO:0000256" key="1">
    <source>
        <dbReference type="ARBA" id="ARBA00004429"/>
    </source>
</evidence>
<dbReference type="PANTHER" id="PTHR30413">
    <property type="entry name" value="INNER MEMBRANE TRANSPORT PERMEASE"/>
    <property type="match status" value="1"/>
</dbReference>
<evidence type="ECO:0000313" key="12">
    <source>
        <dbReference type="Proteomes" id="UP001568698"/>
    </source>
</evidence>
<gene>
    <name evidence="11" type="ORF">AB6M95_09415</name>
</gene>
<evidence type="ECO:0000256" key="7">
    <source>
        <dbReference type="ARBA" id="ARBA00022989"/>
    </source>
</evidence>
<evidence type="ECO:0000256" key="2">
    <source>
        <dbReference type="ARBA" id="ARBA00007783"/>
    </source>
</evidence>
<organism evidence="11 12">
    <name type="scientific">Pseudodesulfovibrio karagichevae</name>
    <dbReference type="NCBI Taxonomy" id="3239305"/>
    <lineage>
        <taxon>Bacteria</taxon>
        <taxon>Pseudomonadati</taxon>
        <taxon>Thermodesulfobacteriota</taxon>
        <taxon>Desulfovibrionia</taxon>
        <taxon>Desulfovibrionales</taxon>
        <taxon>Desulfovibrionaceae</taxon>
    </lineage>
</organism>
<comment type="similarity">
    <text evidence="2 9">Belongs to the ABC-2 integral membrane protein family.</text>
</comment>
<sequence length="256" mass="29720">MRFKNFMQLAELYVSSNLRIEVSSYYLNFVWWILEPLLMMCVFYVVFDIMLHQGTDNFVGFLLVGLTAWNWFGRSVGNSKNSIYDARGLILQVRIPKCFFPFVTNCQDAFKHLFVCALLLLFLCFYPTPVTITWAALPVLMLVQFILIFAVSLFCSALVPFVPDLGFVISTGIELLFFASGVFYDLDRMVIPKHSFFVYLNPMAGLIKNYRMVLLYGQWPDWKYLAVVALCSSFFAAVFLLFLRKYDHVYPKVCQQ</sequence>
<dbReference type="Pfam" id="PF01061">
    <property type="entry name" value="ABC2_membrane"/>
    <property type="match status" value="1"/>
</dbReference>
<keyword evidence="7 9" id="KW-1133">Transmembrane helix</keyword>
<evidence type="ECO:0000256" key="8">
    <source>
        <dbReference type="ARBA" id="ARBA00023136"/>
    </source>
</evidence>
<dbReference type="RefSeq" id="WP_371386485.1">
    <property type="nucleotide sequence ID" value="NZ_JBGLYH010000022.1"/>
</dbReference>